<name>A0A4R3L0T8_9SPHI</name>
<feature type="transmembrane region" description="Helical" evidence="1">
    <location>
        <begin position="101"/>
        <end position="124"/>
    </location>
</feature>
<sequence>MSGKERIMNKYAVALYDDEDILKSGIGRLQSAGIKIHDVYTPYPVHGLENLVGVRRSRLDIAAFCFGCLGVSCAFLMMWYMITYDWPMNIGGKPNFPIISFIPICFEMTVLFASYGMGLTFFIVNRNIPGSTPRIMDERATDDRFVVAVSLNDAEDPEGINSLLRDSGAVEIKQKEAAY</sequence>
<comment type="caution">
    <text evidence="2">The sequence shown here is derived from an EMBL/GenBank/DDBJ whole genome shotgun (WGS) entry which is preliminary data.</text>
</comment>
<dbReference type="InterPro" id="IPR021776">
    <property type="entry name" value="ActD"/>
</dbReference>
<gene>
    <name evidence="2" type="ORF">EDD80_101210</name>
</gene>
<dbReference type="Pfam" id="PF11821">
    <property type="entry name" value="ActD"/>
    <property type="match status" value="1"/>
</dbReference>
<dbReference type="AlphaFoldDB" id="A0A4R3L0T8"/>
<dbReference type="PANTHER" id="PTHR40394">
    <property type="entry name" value="LIPOPROTEIN-RELATED"/>
    <property type="match status" value="1"/>
</dbReference>
<keyword evidence="1" id="KW-1133">Transmembrane helix</keyword>
<dbReference type="PANTHER" id="PTHR40394:SF2">
    <property type="entry name" value="QUINOL:CYTOCHROME C OXIDOREDUCTASE MEMBRANE PROTEIN"/>
    <property type="match status" value="1"/>
</dbReference>
<organism evidence="2 3">
    <name type="scientific">Anseongella ginsenosidimutans</name>
    <dbReference type="NCBI Taxonomy" id="496056"/>
    <lineage>
        <taxon>Bacteria</taxon>
        <taxon>Pseudomonadati</taxon>
        <taxon>Bacteroidota</taxon>
        <taxon>Sphingobacteriia</taxon>
        <taxon>Sphingobacteriales</taxon>
        <taxon>Sphingobacteriaceae</taxon>
        <taxon>Anseongella</taxon>
    </lineage>
</organism>
<keyword evidence="1" id="KW-0812">Transmembrane</keyword>
<keyword evidence="3" id="KW-1185">Reference proteome</keyword>
<dbReference type="EMBL" id="SMAD01000001">
    <property type="protein sequence ID" value="TCS90012.1"/>
    <property type="molecule type" value="Genomic_DNA"/>
</dbReference>
<protein>
    <submittedName>
        <fullName evidence="2">Quinol:cytochrome c oxidoreductase membrane protein</fullName>
    </submittedName>
</protein>
<reference evidence="2 3" key="1">
    <citation type="submission" date="2019-03" db="EMBL/GenBank/DDBJ databases">
        <title>Genomic Encyclopedia of Type Strains, Phase IV (KMG-IV): sequencing the most valuable type-strain genomes for metagenomic binning, comparative biology and taxonomic classification.</title>
        <authorList>
            <person name="Goeker M."/>
        </authorList>
    </citation>
    <scope>NUCLEOTIDE SEQUENCE [LARGE SCALE GENOMIC DNA]</scope>
    <source>
        <strain evidence="2 3">DSM 21100</strain>
    </source>
</reference>
<evidence type="ECO:0000313" key="3">
    <source>
        <dbReference type="Proteomes" id="UP000295807"/>
    </source>
</evidence>
<evidence type="ECO:0000313" key="2">
    <source>
        <dbReference type="EMBL" id="TCS90012.1"/>
    </source>
</evidence>
<accession>A0A4R3L0T8</accession>
<evidence type="ECO:0000256" key="1">
    <source>
        <dbReference type="SAM" id="Phobius"/>
    </source>
</evidence>
<keyword evidence="1" id="KW-0472">Membrane</keyword>
<proteinExistence type="predicted"/>
<dbReference type="Proteomes" id="UP000295807">
    <property type="component" value="Unassembled WGS sequence"/>
</dbReference>
<feature type="transmembrane region" description="Helical" evidence="1">
    <location>
        <begin position="61"/>
        <end position="81"/>
    </location>
</feature>